<dbReference type="EMBL" id="MSDF01000060">
    <property type="protein sequence ID" value="OPA83734.1"/>
    <property type="molecule type" value="Genomic_DNA"/>
</dbReference>
<dbReference type="SMART" id="SM00345">
    <property type="entry name" value="HTH_GNTR"/>
    <property type="match status" value="1"/>
</dbReference>
<dbReference type="GO" id="GO:0003700">
    <property type="term" value="F:DNA-binding transcription factor activity"/>
    <property type="evidence" value="ECO:0007669"/>
    <property type="project" value="InterPro"/>
</dbReference>
<reference evidence="5 6" key="1">
    <citation type="submission" date="2016-12" db="EMBL/GenBank/DDBJ databases">
        <title>Draft genome sequences of seven strains of Pseudomonas fluorescens that produce 4-formylaminooxyvinylglycine.</title>
        <authorList>
            <person name="Okrent R.A."/>
            <person name="Manning V.A."/>
            <person name="Trippe K.M."/>
        </authorList>
    </citation>
    <scope>NUCLEOTIDE SEQUENCE [LARGE SCALE GENOMIC DNA]</scope>
    <source>
        <strain evidence="5 6">P5A</strain>
    </source>
</reference>
<dbReference type="Pfam" id="PF00392">
    <property type="entry name" value="GntR"/>
    <property type="match status" value="1"/>
</dbReference>
<dbReference type="OrthoDB" id="8584262at2"/>
<dbReference type="Gene3D" id="1.20.120.530">
    <property type="entry name" value="GntR ligand-binding domain-like"/>
    <property type="match status" value="1"/>
</dbReference>
<dbReference type="SMART" id="SM00895">
    <property type="entry name" value="FCD"/>
    <property type="match status" value="1"/>
</dbReference>
<sequence>MERFETEASPNKSSKMALDVLRQMVAQHASTPQRALPTERELAAEFGASRRAIRHALAVLEAEGRIWRRQGKGTYVGPTPPSASMTFAKVASRTNFSEVMEARLYLEPALASLAAIRASGEQMAILRRLVERTSFQQGVDETDAESIELWDSALHRAIAEASGNRLMLDLFEMLDAIRLDPVWRDLRHRARSNERLEMYSHDHDDIVSAIESRDPVKAATAMRGHLRALQQALEAVIQQDLEASL</sequence>
<keyword evidence="1" id="KW-0805">Transcription regulation</keyword>
<dbReference type="AlphaFoldDB" id="A0A1T2XV75"/>
<accession>A0A1T2XV75</accession>
<keyword evidence="2" id="KW-0238">DNA-binding</keyword>
<evidence type="ECO:0000313" key="6">
    <source>
        <dbReference type="Proteomes" id="UP000190965"/>
    </source>
</evidence>
<organism evidence="5 6">
    <name type="scientific">Pseudomonas fluorescens</name>
    <dbReference type="NCBI Taxonomy" id="294"/>
    <lineage>
        <taxon>Bacteria</taxon>
        <taxon>Pseudomonadati</taxon>
        <taxon>Pseudomonadota</taxon>
        <taxon>Gammaproteobacteria</taxon>
        <taxon>Pseudomonadales</taxon>
        <taxon>Pseudomonadaceae</taxon>
        <taxon>Pseudomonas</taxon>
    </lineage>
</organism>
<dbReference type="CDD" id="cd07377">
    <property type="entry name" value="WHTH_GntR"/>
    <property type="match status" value="1"/>
</dbReference>
<name>A0A1T2XV75_PSEFL</name>
<dbReference type="GO" id="GO:0003677">
    <property type="term" value="F:DNA binding"/>
    <property type="evidence" value="ECO:0007669"/>
    <property type="project" value="UniProtKB-KW"/>
</dbReference>
<dbReference type="Gene3D" id="1.10.10.10">
    <property type="entry name" value="Winged helix-like DNA-binding domain superfamily/Winged helix DNA-binding domain"/>
    <property type="match status" value="1"/>
</dbReference>
<dbReference type="PRINTS" id="PR00035">
    <property type="entry name" value="HTHGNTR"/>
</dbReference>
<dbReference type="InterPro" id="IPR000524">
    <property type="entry name" value="Tscrpt_reg_HTH_GntR"/>
</dbReference>
<dbReference type="PROSITE" id="PS50949">
    <property type="entry name" value="HTH_GNTR"/>
    <property type="match status" value="1"/>
</dbReference>
<dbReference type="InterPro" id="IPR036390">
    <property type="entry name" value="WH_DNA-bd_sf"/>
</dbReference>
<dbReference type="RefSeq" id="WP_078743313.1">
    <property type="nucleotide sequence ID" value="NZ_MSDF01000060.1"/>
</dbReference>
<dbReference type="Pfam" id="PF07729">
    <property type="entry name" value="FCD"/>
    <property type="match status" value="1"/>
</dbReference>
<dbReference type="SUPFAM" id="SSF48008">
    <property type="entry name" value="GntR ligand-binding domain-like"/>
    <property type="match status" value="1"/>
</dbReference>
<evidence type="ECO:0000313" key="5">
    <source>
        <dbReference type="EMBL" id="OPA83734.1"/>
    </source>
</evidence>
<evidence type="ECO:0000259" key="4">
    <source>
        <dbReference type="PROSITE" id="PS50949"/>
    </source>
</evidence>
<protein>
    <submittedName>
        <fullName evidence="5">GntR family transcriptional regulator</fullName>
    </submittedName>
</protein>
<comment type="caution">
    <text evidence="5">The sequence shown here is derived from an EMBL/GenBank/DDBJ whole genome shotgun (WGS) entry which is preliminary data.</text>
</comment>
<evidence type="ECO:0000256" key="3">
    <source>
        <dbReference type="ARBA" id="ARBA00023163"/>
    </source>
</evidence>
<dbReference type="Proteomes" id="UP000190965">
    <property type="component" value="Unassembled WGS sequence"/>
</dbReference>
<evidence type="ECO:0000256" key="2">
    <source>
        <dbReference type="ARBA" id="ARBA00023125"/>
    </source>
</evidence>
<dbReference type="PANTHER" id="PTHR43537:SF5">
    <property type="entry name" value="UXU OPERON TRANSCRIPTIONAL REGULATOR"/>
    <property type="match status" value="1"/>
</dbReference>
<dbReference type="InterPro" id="IPR011711">
    <property type="entry name" value="GntR_C"/>
</dbReference>
<dbReference type="PANTHER" id="PTHR43537">
    <property type="entry name" value="TRANSCRIPTIONAL REGULATOR, GNTR FAMILY"/>
    <property type="match status" value="1"/>
</dbReference>
<dbReference type="InterPro" id="IPR008920">
    <property type="entry name" value="TF_FadR/GntR_C"/>
</dbReference>
<dbReference type="InterPro" id="IPR036388">
    <property type="entry name" value="WH-like_DNA-bd_sf"/>
</dbReference>
<dbReference type="SUPFAM" id="SSF46785">
    <property type="entry name" value="Winged helix' DNA-binding domain"/>
    <property type="match status" value="1"/>
</dbReference>
<evidence type="ECO:0000256" key="1">
    <source>
        <dbReference type="ARBA" id="ARBA00023015"/>
    </source>
</evidence>
<feature type="domain" description="HTH gntR-type" evidence="4">
    <location>
        <begin position="11"/>
        <end position="79"/>
    </location>
</feature>
<proteinExistence type="predicted"/>
<gene>
    <name evidence="5" type="ORF">BFW87_29845</name>
</gene>
<keyword evidence="3" id="KW-0804">Transcription</keyword>